<dbReference type="RefSeq" id="WP_413278405.1">
    <property type="nucleotide sequence ID" value="NZ_JBHFNT010000137.1"/>
</dbReference>
<organism evidence="1 2">
    <name type="scientific">Floridaenema evergladense BLCC-F167</name>
    <dbReference type="NCBI Taxonomy" id="3153639"/>
    <lineage>
        <taxon>Bacteria</taxon>
        <taxon>Bacillati</taxon>
        <taxon>Cyanobacteriota</taxon>
        <taxon>Cyanophyceae</taxon>
        <taxon>Oscillatoriophycideae</taxon>
        <taxon>Aerosakkonematales</taxon>
        <taxon>Aerosakkonemataceae</taxon>
        <taxon>Floridanema</taxon>
        <taxon>Floridanema evergladense</taxon>
    </lineage>
</organism>
<dbReference type="Proteomes" id="UP001576780">
    <property type="component" value="Unassembled WGS sequence"/>
</dbReference>
<accession>A0ABV4WLP7</accession>
<evidence type="ECO:0000313" key="1">
    <source>
        <dbReference type="EMBL" id="MFB2836007.1"/>
    </source>
</evidence>
<protein>
    <submittedName>
        <fullName evidence="1">Uncharacterized protein</fullName>
    </submittedName>
</protein>
<dbReference type="EMBL" id="JBHFNT010000137">
    <property type="protein sequence ID" value="MFB2836007.1"/>
    <property type="molecule type" value="Genomic_DNA"/>
</dbReference>
<gene>
    <name evidence="1" type="ORF">ACE1CA_15860</name>
</gene>
<evidence type="ECO:0000313" key="2">
    <source>
        <dbReference type="Proteomes" id="UP001576780"/>
    </source>
</evidence>
<name>A0ABV4WLP7_9CYAN</name>
<comment type="caution">
    <text evidence="1">The sequence shown here is derived from an EMBL/GenBank/DDBJ whole genome shotgun (WGS) entry which is preliminary data.</text>
</comment>
<reference evidence="1 2" key="1">
    <citation type="submission" date="2024-09" db="EMBL/GenBank/DDBJ databases">
        <title>Floridaenema gen nov. (Aerosakkonemataceae, Aerosakkonematales ord. nov., Cyanobacteria) from benthic tropical and subtropical fresh waters, with the description of four new species.</title>
        <authorList>
            <person name="Moretto J.A."/>
            <person name="Berthold D.E."/>
            <person name="Lefler F.W."/>
            <person name="Huang I.-S."/>
            <person name="Laughinghouse H. IV."/>
        </authorList>
    </citation>
    <scope>NUCLEOTIDE SEQUENCE [LARGE SCALE GENOMIC DNA]</scope>
    <source>
        <strain evidence="1 2">BLCC-F167</strain>
    </source>
</reference>
<proteinExistence type="predicted"/>
<keyword evidence="2" id="KW-1185">Reference proteome</keyword>
<sequence length="93" mass="10353">MDDSTVGVYLANVVVNWLARRFQEKVMKVWKVGQKLVSDRKGTEAYIVEVSETNSGIYATLYNPTLGISLYCNTEILAASGWKLSTQTFAQAN</sequence>